<gene>
    <name evidence="1" type="ORF">BOX15_Mlig002418g3</name>
</gene>
<protein>
    <submittedName>
        <fullName evidence="1">Uncharacterized protein</fullName>
    </submittedName>
</protein>
<keyword evidence="2" id="KW-1185">Reference proteome</keyword>
<organism evidence="1 2">
    <name type="scientific">Macrostomum lignano</name>
    <dbReference type="NCBI Taxonomy" id="282301"/>
    <lineage>
        <taxon>Eukaryota</taxon>
        <taxon>Metazoa</taxon>
        <taxon>Spiralia</taxon>
        <taxon>Lophotrochozoa</taxon>
        <taxon>Platyhelminthes</taxon>
        <taxon>Rhabditophora</taxon>
        <taxon>Macrostomorpha</taxon>
        <taxon>Macrostomida</taxon>
        <taxon>Macrostomidae</taxon>
        <taxon>Macrostomum</taxon>
    </lineage>
</organism>
<dbReference type="AlphaFoldDB" id="A0A267FQV5"/>
<sequence>ATIERLARLNRIGLFDASVLTSVEQARAALQHSARPGAMQRLNAELAEYKRRLDEITAAEQAEAAAPEQEEEEPEAEPVVEDAAMNAALFDATIERLARLNRIGLFDASVLTSVEQARAALQHSARPGAMQRLNAELAEYKRRLDEITAAEQAEAAAPEQEEEEPEADAEAYILSEAFDENLTSFSKHFYLTDSMVCSIERLLSVFDWFRYRVDRGLTAFCCVLQAQFVGAALRQLVRQLQLMTSLFREDLVCGPVKEILFAVQQEPLWSEIRKRNEASFSYLSLWIERFGDADVVPADAACVGLHYFSEQYFSAVKTFQRYGQYWSGVHVCLLKISETLQSHITEASRSYRETVLAIERYARLSKSLTKFEYALLKSIQYIVQADKNHLEVIQCALCRIPVHHRELRYFSKETREKLLKAYLSTNFQGNTWQKYAMLFAKADEMLDCHMQDKKKARAARRSIFRMKQLLKYFTTDFDTTKTYILSTGVWEQQDRTVSKLPQLGPLIVEIDSHSEIADDQVHHQGLDVINPTKMSLKFDTLEELLNEEVARLMADRLSQLRSIGGPFDSSVVTSVEQSRAALQPDATRVALQRLDSELGEYRRRVDERGATAAALAEDEKEETQVIPDDAAVVEQQAQPDRSMNEEVARLMADRLSRLRSIGGPFDNSVVTSVEQSRAALQPDATRVALQRLDSELGEYRRRVDERGATAAALAEDEKEETQVIPDDAAVVEQQAQPDRSMNEEVARLMADRLSRLRSIGGPFDNSVVTSVEQSRAALQPDATRVALQRLDSELGEYRRRVNERGAPAALAEDEKEETQVIPDDAAVVEQQAQPDRSMNEEVARLMADRLSRLRSIGGPFDNSVVTSVEQSRAALQPDATRVALQRLDSELGEYRRRVDERGATAAALAEDEKEETQVIPDDAAVVEQQAQPDRSMNEEVARLMADRLSRLRSIGGPFDNSVVTSVEQSRAALQPDATRVALQRLDSELGEYRRRVDERGATAAALAEDE</sequence>
<evidence type="ECO:0000313" key="2">
    <source>
        <dbReference type="Proteomes" id="UP000215902"/>
    </source>
</evidence>
<comment type="caution">
    <text evidence="1">The sequence shown here is derived from an EMBL/GenBank/DDBJ whole genome shotgun (WGS) entry which is preliminary data.</text>
</comment>
<name>A0A267FQV5_9PLAT</name>
<proteinExistence type="predicted"/>
<feature type="non-terminal residue" evidence="1">
    <location>
        <position position="1"/>
    </location>
</feature>
<dbReference type="EMBL" id="NIVC01000838">
    <property type="protein sequence ID" value="PAA76188.1"/>
    <property type="molecule type" value="Genomic_DNA"/>
</dbReference>
<accession>A0A267FQV5</accession>
<dbReference type="Proteomes" id="UP000215902">
    <property type="component" value="Unassembled WGS sequence"/>
</dbReference>
<reference evidence="1 2" key="1">
    <citation type="submission" date="2017-06" db="EMBL/GenBank/DDBJ databases">
        <title>A platform for efficient transgenesis in Macrostomum lignano, a flatworm model organism for stem cell research.</title>
        <authorList>
            <person name="Berezikov E."/>
        </authorList>
    </citation>
    <scope>NUCLEOTIDE SEQUENCE [LARGE SCALE GENOMIC DNA]</scope>
    <source>
        <strain evidence="1">DV1</strain>
        <tissue evidence="1">Whole organism</tissue>
    </source>
</reference>
<feature type="non-terminal residue" evidence="1">
    <location>
        <position position="1010"/>
    </location>
</feature>
<evidence type="ECO:0000313" key="1">
    <source>
        <dbReference type="EMBL" id="PAA76188.1"/>
    </source>
</evidence>